<evidence type="ECO:0000313" key="1">
    <source>
        <dbReference type="EMBL" id="CAF4349315.1"/>
    </source>
</evidence>
<dbReference type="Proteomes" id="UP000676336">
    <property type="component" value="Unassembled WGS sequence"/>
</dbReference>
<feature type="non-terminal residue" evidence="1">
    <location>
        <position position="1"/>
    </location>
</feature>
<gene>
    <name evidence="1" type="ORF">SMN809_LOCUS28168</name>
</gene>
<reference evidence="1" key="1">
    <citation type="submission" date="2021-02" db="EMBL/GenBank/DDBJ databases">
        <authorList>
            <person name="Nowell W R."/>
        </authorList>
    </citation>
    <scope>NUCLEOTIDE SEQUENCE</scope>
</reference>
<evidence type="ECO:0000313" key="2">
    <source>
        <dbReference type="Proteomes" id="UP000676336"/>
    </source>
</evidence>
<sequence length="78" mass="8418">VPTGFPSSDAQIQSTFNDDCQTIKTPFCVENRMQIGELQDMNALATYLQQFSKTGGAGVTTSSASQFKATDILSDIHL</sequence>
<proteinExistence type="predicted"/>
<comment type="caution">
    <text evidence="1">The sequence shown here is derived from an EMBL/GenBank/DDBJ whole genome shotgun (WGS) entry which is preliminary data.</text>
</comment>
<protein>
    <submittedName>
        <fullName evidence="1">Uncharacterized protein</fullName>
    </submittedName>
</protein>
<accession>A0A8S2USS8</accession>
<dbReference type="EMBL" id="CAJOBI010046314">
    <property type="protein sequence ID" value="CAF4349315.1"/>
    <property type="molecule type" value="Genomic_DNA"/>
</dbReference>
<feature type="non-terminal residue" evidence="1">
    <location>
        <position position="78"/>
    </location>
</feature>
<organism evidence="1 2">
    <name type="scientific">Rotaria magnacalcarata</name>
    <dbReference type="NCBI Taxonomy" id="392030"/>
    <lineage>
        <taxon>Eukaryota</taxon>
        <taxon>Metazoa</taxon>
        <taxon>Spiralia</taxon>
        <taxon>Gnathifera</taxon>
        <taxon>Rotifera</taxon>
        <taxon>Eurotatoria</taxon>
        <taxon>Bdelloidea</taxon>
        <taxon>Philodinida</taxon>
        <taxon>Philodinidae</taxon>
        <taxon>Rotaria</taxon>
    </lineage>
</organism>
<dbReference type="AlphaFoldDB" id="A0A8S2USS8"/>
<name>A0A8S2USS8_9BILA</name>